<accession>A0A9X1TBZ7</accession>
<feature type="transmembrane region" description="Helical" evidence="1">
    <location>
        <begin position="116"/>
        <end position="136"/>
    </location>
</feature>
<evidence type="ECO:0000313" key="3">
    <source>
        <dbReference type="Proteomes" id="UP001139000"/>
    </source>
</evidence>
<keyword evidence="1" id="KW-0812">Transmembrane</keyword>
<evidence type="ECO:0000313" key="2">
    <source>
        <dbReference type="EMBL" id="MCF0060386.1"/>
    </source>
</evidence>
<reference evidence="2" key="1">
    <citation type="submission" date="2021-12" db="EMBL/GenBank/DDBJ databases">
        <title>Novel species in genus Dyadobacter.</title>
        <authorList>
            <person name="Ma C."/>
        </authorList>
    </citation>
    <scope>NUCLEOTIDE SEQUENCE</scope>
    <source>
        <strain evidence="2">LJ419</strain>
    </source>
</reference>
<keyword evidence="2" id="KW-0378">Hydrolase</keyword>
<dbReference type="AlphaFoldDB" id="A0A9X1TBZ7"/>
<dbReference type="EMBL" id="JAJTTC010000001">
    <property type="protein sequence ID" value="MCF0060386.1"/>
    <property type="molecule type" value="Genomic_DNA"/>
</dbReference>
<keyword evidence="1" id="KW-1133">Transmembrane helix</keyword>
<name>A0A9X1TBZ7_9BACT</name>
<keyword evidence="3" id="KW-1185">Reference proteome</keyword>
<feature type="transmembrane region" description="Helical" evidence="1">
    <location>
        <begin position="42"/>
        <end position="63"/>
    </location>
</feature>
<feature type="transmembrane region" description="Helical" evidence="1">
    <location>
        <begin position="156"/>
        <end position="175"/>
    </location>
</feature>
<dbReference type="InterPro" id="IPR007404">
    <property type="entry name" value="YdjM-like"/>
</dbReference>
<comment type="caution">
    <text evidence="2">The sequence shown here is derived from an EMBL/GenBank/DDBJ whole genome shotgun (WGS) entry which is preliminary data.</text>
</comment>
<dbReference type="Pfam" id="PF04307">
    <property type="entry name" value="YdjM"/>
    <property type="match status" value="1"/>
</dbReference>
<proteinExistence type="predicted"/>
<keyword evidence="1" id="KW-0472">Membrane</keyword>
<dbReference type="RefSeq" id="WP_234653087.1">
    <property type="nucleotide sequence ID" value="NZ_CP094997.1"/>
</dbReference>
<dbReference type="GO" id="GO:0016787">
    <property type="term" value="F:hydrolase activity"/>
    <property type="evidence" value="ECO:0007669"/>
    <property type="project" value="UniProtKB-KW"/>
</dbReference>
<feature type="transmembrane region" description="Helical" evidence="1">
    <location>
        <begin position="187"/>
        <end position="206"/>
    </location>
</feature>
<feature type="transmembrane region" description="Helical" evidence="1">
    <location>
        <begin position="212"/>
        <end position="234"/>
    </location>
</feature>
<evidence type="ECO:0000256" key="1">
    <source>
        <dbReference type="SAM" id="Phobius"/>
    </source>
</evidence>
<protein>
    <submittedName>
        <fullName evidence="2">Metal-dependent hydrolase</fullName>
    </submittedName>
</protein>
<sequence length="241" mass="27031">MSSEVSSIYLDYCISNRALNFHSMFIGHFGLSFAAKKAAPKVSLGTLFIATQFVDILWPFLLVTDIEKVAIVPGYTKSNALEFLYFPYTHSLLAGIIWGVVVGLIFWLFKKDKQGAIVLGLCVLSHWFCDLLVHTADLPLFPFTDAKFGFGLWNHVAISLTIETIIYLAGVYIYANFTKAKTSGANWGLWSFVVFLLIFNFANTFGPPPSDSIMTLFITLVTLMVIIISLAYWVDKKRVVR</sequence>
<dbReference type="Proteomes" id="UP001139000">
    <property type="component" value="Unassembled WGS sequence"/>
</dbReference>
<feature type="transmembrane region" description="Helical" evidence="1">
    <location>
        <begin position="83"/>
        <end position="109"/>
    </location>
</feature>
<organism evidence="2 3">
    <name type="scientific">Dyadobacter chenwenxiniae</name>
    <dbReference type="NCBI Taxonomy" id="2906456"/>
    <lineage>
        <taxon>Bacteria</taxon>
        <taxon>Pseudomonadati</taxon>
        <taxon>Bacteroidota</taxon>
        <taxon>Cytophagia</taxon>
        <taxon>Cytophagales</taxon>
        <taxon>Spirosomataceae</taxon>
        <taxon>Dyadobacter</taxon>
    </lineage>
</organism>
<gene>
    <name evidence="2" type="ORF">LXM26_02700</name>
</gene>